<evidence type="ECO:0000313" key="29">
    <source>
        <dbReference type="Proteomes" id="UP001190640"/>
    </source>
</evidence>
<keyword evidence="19" id="KW-0539">Nucleus</keyword>
<organism evidence="29 32">
    <name type="scientific">Eublepharis macularius</name>
    <name type="common">Leopard gecko</name>
    <name type="synonym">Cyrtodactylus macularius</name>
    <dbReference type="NCBI Taxonomy" id="481883"/>
    <lineage>
        <taxon>Eukaryota</taxon>
        <taxon>Metazoa</taxon>
        <taxon>Chordata</taxon>
        <taxon>Craniata</taxon>
        <taxon>Vertebrata</taxon>
        <taxon>Euteleostomi</taxon>
        <taxon>Lepidosauria</taxon>
        <taxon>Squamata</taxon>
        <taxon>Bifurcata</taxon>
        <taxon>Gekkota</taxon>
        <taxon>Eublepharidae</taxon>
        <taxon>Eublepharinae</taxon>
        <taxon>Eublepharis</taxon>
    </lineage>
</organism>
<evidence type="ECO:0000256" key="24">
    <source>
        <dbReference type="ARBA" id="ARBA00062007"/>
    </source>
</evidence>
<dbReference type="RefSeq" id="XP_054855179.1">
    <property type="nucleotide sequence ID" value="XM_054999204.1"/>
</dbReference>
<feature type="domain" description="Orn/DAP/Arg decarboxylase 2 N-terminal" evidence="28">
    <location>
        <begin position="47"/>
        <end position="282"/>
    </location>
</feature>
<evidence type="ECO:0000256" key="25">
    <source>
        <dbReference type="ARBA" id="ARBA00071561"/>
    </source>
</evidence>
<evidence type="ECO:0000256" key="11">
    <source>
        <dbReference type="ARBA" id="ARBA00004601"/>
    </source>
</evidence>
<evidence type="ECO:0000256" key="19">
    <source>
        <dbReference type="ARBA" id="ARBA00023242"/>
    </source>
</evidence>
<evidence type="ECO:0000313" key="34">
    <source>
        <dbReference type="RefSeq" id="XP_054855182.1"/>
    </source>
</evidence>
<dbReference type="GO" id="GO:0030424">
    <property type="term" value="C:axon"/>
    <property type="evidence" value="ECO:0007669"/>
    <property type="project" value="UniProtKB-SubCell"/>
</dbReference>
<dbReference type="GeneID" id="129343157"/>
<evidence type="ECO:0000256" key="8">
    <source>
        <dbReference type="ARBA" id="ARBA00004489"/>
    </source>
</evidence>
<evidence type="ECO:0000256" key="10">
    <source>
        <dbReference type="ARBA" id="ARBA00004556"/>
    </source>
</evidence>
<keyword evidence="12" id="KW-0813">Transport</keyword>
<evidence type="ECO:0000256" key="6">
    <source>
        <dbReference type="ARBA" id="ARBA00004463"/>
    </source>
</evidence>
<dbReference type="InterPro" id="IPR000183">
    <property type="entry name" value="Orn/DAP/Arg_de-COase"/>
</dbReference>
<comment type="subunit">
    <text evidence="24">Monomer. Interacts with OAZ1, OAZ2 and OAZ3; this interaction disrupts the interaction between the antizyme and ODC1. Does not form a heterodimer with ODC1.</text>
</comment>
<comment type="subcellular location">
    <subcellularLocation>
        <location evidence="8">Cell projection</location>
        <location evidence="8">Axon</location>
    </subcellularLocation>
    <subcellularLocation>
        <location evidence="3">Cell projection</location>
        <location evidence="3">Dendrite</location>
    </subcellularLocation>
    <subcellularLocation>
        <location evidence="10">Cytoplasm</location>
        <location evidence="10">Perinuclear region</location>
    </subcellularLocation>
    <subcellularLocation>
        <location evidence="6">Cytoplasmic granule</location>
    </subcellularLocation>
    <subcellularLocation>
        <location evidence="9">Cytoplasmic vesicle</location>
    </subcellularLocation>
    <subcellularLocation>
        <location evidence="5">Endoplasmic reticulum-Golgi intermediate compartment</location>
    </subcellularLocation>
    <subcellularLocation>
        <location evidence="2">Golgi apparatus</location>
        <location evidence="2">cis-Golgi network</location>
    </subcellularLocation>
    <subcellularLocation>
        <location evidence="11">Golgi apparatus</location>
        <location evidence="11">trans-Golgi network</location>
    </subcellularLocation>
    <subcellularLocation>
        <location evidence="4">Membrane</location>
    </subcellularLocation>
    <subcellularLocation>
        <location evidence="1">Nucleus</location>
    </subcellularLocation>
    <subcellularLocation>
        <location evidence="7">Perikaryon</location>
    </subcellularLocation>
</comment>
<evidence type="ECO:0000256" key="27">
    <source>
        <dbReference type="ARBA" id="ARBA00081984"/>
    </source>
</evidence>
<dbReference type="KEGG" id="emc:129343157"/>
<evidence type="ECO:0000256" key="13">
    <source>
        <dbReference type="ARBA" id="ARBA00022490"/>
    </source>
</evidence>
<comment type="similarity">
    <text evidence="23">Belongs to the Orn/Lys/Arg decarboxylase class-II family. ODC antizyme inhibitor subfamily.</text>
</comment>
<comment type="function">
    <text evidence="22">Antizyme inhibitor (AZI) protein that positively regulates ornithine decarboxylase (ODC) activity and polyamine uptake. AZI is an enzymatically inactive ODC homolog that counteracts the negative effect of ODC antizymes (AZs) OAZ1, OAZ2 and OAZ3 on ODC activity by competing with ODC for antizyme-binding. Inhibits antizyme-dependent ODC degradation and releases ODC monomers from their inactive complex with antizymes, leading to formation of the catalytically active ODC homodimer and restoring polyamine production. Participates in the morphological integrity of the trans-Golgi network (TGN) and functions as a regulator of intracellular secretory vesicle trafficking.</text>
</comment>
<evidence type="ECO:0000256" key="4">
    <source>
        <dbReference type="ARBA" id="ARBA00004370"/>
    </source>
</evidence>
<dbReference type="PANTHER" id="PTHR11482">
    <property type="entry name" value="ARGININE/DIAMINOPIMELATE/ORNITHINE DECARBOXYLASE"/>
    <property type="match status" value="1"/>
</dbReference>
<accession>A0AA97KFJ4</accession>
<dbReference type="Gene3D" id="3.20.20.10">
    <property type="entry name" value="Alanine racemase"/>
    <property type="match status" value="1"/>
</dbReference>
<dbReference type="PRINTS" id="PR01182">
    <property type="entry name" value="ORNDCRBXLASE"/>
</dbReference>
<evidence type="ECO:0000256" key="12">
    <source>
        <dbReference type="ARBA" id="ARBA00022448"/>
    </source>
</evidence>
<keyword evidence="20" id="KW-0966">Cell projection</keyword>
<evidence type="ECO:0000256" key="5">
    <source>
        <dbReference type="ARBA" id="ARBA00004399"/>
    </source>
</evidence>
<gene>
    <name evidence="30 31 32 33 34" type="primary">AZIN2</name>
</gene>
<dbReference type="GO" id="GO:0016020">
    <property type="term" value="C:membrane"/>
    <property type="evidence" value="ECO:0007669"/>
    <property type="project" value="UniProtKB-SubCell"/>
</dbReference>
<evidence type="ECO:0000256" key="2">
    <source>
        <dbReference type="ARBA" id="ARBA00004222"/>
    </source>
</evidence>
<dbReference type="RefSeq" id="XP_054855180.1">
    <property type="nucleotide sequence ID" value="XM_054999205.1"/>
</dbReference>
<evidence type="ECO:0000256" key="22">
    <source>
        <dbReference type="ARBA" id="ARBA00058216"/>
    </source>
</evidence>
<evidence type="ECO:0000256" key="18">
    <source>
        <dbReference type="ARBA" id="ARBA00023136"/>
    </source>
</evidence>
<reference evidence="30 31" key="1">
    <citation type="submission" date="2025-04" db="UniProtKB">
        <authorList>
            <consortium name="RefSeq"/>
        </authorList>
    </citation>
    <scope>IDENTIFICATION</scope>
    <source>
        <tissue evidence="30 31">Blood</tissue>
    </source>
</reference>
<dbReference type="GO" id="GO:0031410">
    <property type="term" value="C:cytoplasmic vesicle"/>
    <property type="evidence" value="ECO:0007669"/>
    <property type="project" value="UniProtKB-SubCell"/>
</dbReference>
<keyword evidence="14" id="KW-0832">Ubl conjugation</keyword>
<dbReference type="GO" id="GO:0042978">
    <property type="term" value="F:ornithine decarboxylase activator activity"/>
    <property type="evidence" value="ECO:0007669"/>
    <property type="project" value="UniProtKB-ARBA"/>
</dbReference>
<evidence type="ECO:0000256" key="20">
    <source>
        <dbReference type="ARBA" id="ARBA00023273"/>
    </source>
</evidence>
<dbReference type="GO" id="GO:0005634">
    <property type="term" value="C:nucleus"/>
    <property type="evidence" value="ECO:0007669"/>
    <property type="project" value="UniProtKB-SubCell"/>
</dbReference>
<dbReference type="SUPFAM" id="SSF50621">
    <property type="entry name" value="Alanine racemase C-terminal domain-like"/>
    <property type="match status" value="1"/>
</dbReference>
<dbReference type="PANTHER" id="PTHR11482:SF4">
    <property type="entry name" value="ANTIZYME INHIBITOR 2"/>
    <property type="match status" value="1"/>
</dbReference>
<dbReference type="InterPro" id="IPR029066">
    <property type="entry name" value="PLP-binding_barrel"/>
</dbReference>
<evidence type="ECO:0000256" key="1">
    <source>
        <dbReference type="ARBA" id="ARBA00004123"/>
    </source>
</evidence>
<evidence type="ECO:0000256" key="3">
    <source>
        <dbReference type="ARBA" id="ARBA00004279"/>
    </source>
</evidence>
<evidence type="ECO:0000256" key="17">
    <source>
        <dbReference type="ARBA" id="ARBA00023115"/>
    </source>
</evidence>
<evidence type="ECO:0000256" key="7">
    <source>
        <dbReference type="ARBA" id="ARBA00004484"/>
    </source>
</evidence>
<dbReference type="FunFam" id="3.20.20.10:FF:000006">
    <property type="entry name" value="Ornithine decarboxylase 1"/>
    <property type="match status" value="1"/>
</dbReference>
<name>A0AA97KFJ4_EUBMA</name>
<evidence type="ECO:0000256" key="26">
    <source>
        <dbReference type="ARBA" id="ARBA00081150"/>
    </source>
</evidence>
<dbReference type="PROSITE" id="PS00878">
    <property type="entry name" value="ODR_DC_2_1"/>
    <property type="match status" value="1"/>
</dbReference>
<dbReference type="RefSeq" id="XP_054855182.1">
    <property type="nucleotide sequence ID" value="XM_054999207.1"/>
</dbReference>
<dbReference type="CDD" id="cd00622">
    <property type="entry name" value="PLPDE_III_ODC"/>
    <property type="match status" value="1"/>
</dbReference>
<dbReference type="GO" id="GO:0016831">
    <property type="term" value="F:carboxy-lyase activity"/>
    <property type="evidence" value="ECO:0007669"/>
    <property type="project" value="UniProtKB-ARBA"/>
</dbReference>
<evidence type="ECO:0000313" key="30">
    <source>
        <dbReference type="RefSeq" id="XP_054855178.1"/>
    </source>
</evidence>
<evidence type="ECO:0000259" key="28">
    <source>
        <dbReference type="Pfam" id="PF02784"/>
    </source>
</evidence>
<sequence>MVTMAGYLDELDITLVEEGFTTKDLLENLLTEAFQTGNREAFFVADLGDVVKKHLRLLKALPRVKPFYAPKCNRSKGVVQMLARLGAGFGCANKPELALVKSAGVPSDRIICTGPCKQISQIRYAASQGVQLMTFDNEVELGKVAWSHPSARMVLSLATDESRSSCRSSMKFGATLKSCRHLLETAKDMNVEVVGVSFHIGSSCTDPQIFTQSIADARLVFEMGAELGYKMRLLDIGGGFSGVEEAKGCFEEATTVVNSALDLYFPEGCGVEIIAELGRYYVDSAFTFVVNIVTKKDVPLHQPGSEDEDLRGKKSFIYHLNDGIYGSFGSVLFNNMCPIPILHKKSSPDPALYSSSLWGPTGDSLDCIAEGLELPELQIGDWLIFETMGAHARPAASSLSGAQPARIYYAMSRVAWEAVRLLQGKVLPAEEEDRESTCTPLSCGWEITDALCIAPILTPESIM</sequence>
<keyword evidence="18" id="KW-0472">Membrane</keyword>
<keyword evidence="15" id="KW-0663">Pyridoxal phosphate</keyword>
<evidence type="ECO:0000313" key="31">
    <source>
        <dbReference type="RefSeq" id="XP_054855179.1"/>
    </source>
</evidence>
<dbReference type="GO" id="GO:0005794">
    <property type="term" value="C:Golgi apparatus"/>
    <property type="evidence" value="ECO:0007669"/>
    <property type="project" value="UniProtKB-SubCell"/>
</dbReference>
<evidence type="ECO:0000256" key="16">
    <source>
        <dbReference type="ARBA" id="ARBA00023034"/>
    </source>
</evidence>
<dbReference type="FunFam" id="2.40.37.10:FF:000009">
    <property type="entry name" value="antizyme inhibitor 2 isoform X1"/>
    <property type="match status" value="1"/>
</dbReference>
<keyword evidence="29" id="KW-1185">Reference proteome</keyword>
<proteinExistence type="inferred from homology"/>
<evidence type="ECO:0000313" key="32">
    <source>
        <dbReference type="RefSeq" id="XP_054855180.1"/>
    </source>
</evidence>
<evidence type="ECO:0000313" key="33">
    <source>
        <dbReference type="RefSeq" id="XP_054855181.1"/>
    </source>
</evidence>
<dbReference type="InterPro" id="IPR009006">
    <property type="entry name" value="Ala_racemase/Decarboxylase_C"/>
</dbReference>
<keyword evidence="17" id="KW-0620">Polyamine biosynthesis</keyword>
<keyword evidence="21" id="KW-0968">Cytoplasmic vesicle</keyword>
<dbReference type="GO" id="GO:0048471">
    <property type="term" value="C:perinuclear region of cytoplasm"/>
    <property type="evidence" value="ECO:0007669"/>
    <property type="project" value="UniProtKB-SubCell"/>
</dbReference>
<dbReference type="GO" id="GO:0033387">
    <property type="term" value="P:putrescine biosynthetic process from arginine, via ornithine"/>
    <property type="evidence" value="ECO:0007669"/>
    <property type="project" value="TreeGrafter"/>
</dbReference>
<keyword evidence="13" id="KW-0963">Cytoplasm</keyword>
<keyword evidence="16" id="KW-0333">Golgi apparatus</keyword>
<dbReference type="PRINTS" id="PR01179">
    <property type="entry name" value="ODADCRBXLASE"/>
</dbReference>
<dbReference type="RefSeq" id="XP_054855181.1">
    <property type="nucleotide sequence ID" value="XM_054999206.1"/>
</dbReference>
<evidence type="ECO:0000256" key="15">
    <source>
        <dbReference type="ARBA" id="ARBA00022898"/>
    </source>
</evidence>
<dbReference type="Pfam" id="PF02784">
    <property type="entry name" value="Orn_Arg_deC_N"/>
    <property type="match status" value="1"/>
</dbReference>
<dbReference type="InterPro" id="IPR022653">
    <property type="entry name" value="De-COase2_pyr-phos_BS"/>
</dbReference>
<dbReference type="GO" id="GO:0043204">
    <property type="term" value="C:perikaryon"/>
    <property type="evidence" value="ECO:0007669"/>
    <property type="project" value="UniProtKB-SubCell"/>
</dbReference>
<dbReference type="GO" id="GO:0005793">
    <property type="term" value="C:endoplasmic reticulum-Golgi intermediate compartment"/>
    <property type="evidence" value="ECO:0007669"/>
    <property type="project" value="UniProtKB-SubCell"/>
</dbReference>
<dbReference type="AlphaFoldDB" id="A0AA97KFJ4"/>
<dbReference type="Proteomes" id="UP001190640">
    <property type="component" value="Chromosome 15"/>
</dbReference>
<evidence type="ECO:0000256" key="14">
    <source>
        <dbReference type="ARBA" id="ARBA00022843"/>
    </source>
</evidence>
<dbReference type="SUPFAM" id="SSF51419">
    <property type="entry name" value="PLP-binding barrel"/>
    <property type="match status" value="1"/>
</dbReference>
<dbReference type="RefSeq" id="XP_054855178.1">
    <property type="nucleotide sequence ID" value="XM_054999203.1"/>
</dbReference>
<dbReference type="CTD" id="113451"/>
<dbReference type="InterPro" id="IPR002433">
    <property type="entry name" value="Orn_de-COase"/>
</dbReference>
<evidence type="ECO:0000256" key="9">
    <source>
        <dbReference type="ARBA" id="ARBA00004541"/>
    </source>
</evidence>
<evidence type="ECO:0000256" key="21">
    <source>
        <dbReference type="ARBA" id="ARBA00023329"/>
    </source>
</evidence>
<evidence type="ECO:0000256" key="23">
    <source>
        <dbReference type="ARBA" id="ARBA00061098"/>
    </source>
</evidence>
<protein>
    <recommendedName>
        <fullName evidence="25">Antizyme inhibitor 2</fullName>
    </recommendedName>
    <alternativeName>
        <fullName evidence="27">Ornithine decarboxylase-like protein</fullName>
    </alternativeName>
    <alternativeName>
        <fullName evidence="26">ornithine decarboxylase paralog</fullName>
    </alternativeName>
</protein>
<dbReference type="GO" id="GO:0030425">
    <property type="term" value="C:dendrite"/>
    <property type="evidence" value="ECO:0007669"/>
    <property type="project" value="UniProtKB-SubCell"/>
</dbReference>
<dbReference type="InterPro" id="IPR022644">
    <property type="entry name" value="De-COase2_N"/>
</dbReference>
<dbReference type="Gene3D" id="2.40.37.10">
    <property type="entry name" value="Lyase, Ornithine Decarboxylase, Chain A, domain 1"/>
    <property type="match status" value="1"/>
</dbReference>